<dbReference type="GO" id="GO:0009088">
    <property type="term" value="P:threonine biosynthetic process"/>
    <property type="evidence" value="ECO:0007669"/>
    <property type="project" value="UniProtKB-UniRule"/>
</dbReference>
<evidence type="ECO:0000313" key="15">
    <source>
        <dbReference type="EMBL" id="ACZ41041.1"/>
    </source>
</evidence>
<keyword evidence="8" id="KW-0791">Threonine biosynthesis</keyword>
<gene>
    <name evidence="15" type="ordered locus">Tter_0119</name>
</gene>
<dbReference type="PROSITE" id="PS00165">
    <property type="entry name" value="DEHYDRATASE_SER_THR"/>
    <property type="match status" value="1"/>
</dbReference>
<sequence length="432" mass="46413">MSSSMAIDRDLKVKPKVRCIQCSAEKNLWTTVSSCECGGLLEIVWPLGEYEASWLKDTWASRMGSLLAIDRSGVWRFRELVSPVDGEAIITRGEGNTGLYNVPKLADWVGVDTLYLKHEGENPTGSFKDRGMTVGVSVARHCGAAIVACASTGNTSASLASYAAIADMRCVVLLPAGKVSAAKLSQSIAYGAKTIAIRGDFDKALSLLQSTAPQLGLYILNSVNPWRLEGQKTVMYELLESLRWEVPDWIFLPGGNLGNTSAFGKALLEMRSLGLIDSLPRIGVVQAEGAAPFAHAYKSGWQSYSPVKAETVATAIRIGDPVNYQKARRVVQELDGLVTSVSDREILDAKAMVDGAGVGCEPASAASVAGIRKLMSERIISPDSKVVAVLTGHILKDPDATFMYHTSDNRFSNKIIEVDADPKSIISVVESL</sequence>
<evidence type="ECO:0000256" key="10">
    <source>
        <dbReference type="ARBA" id="ARBA00023239"/>
    </source>
</evidence>
<dbReference type="SUPFAM" id="SSF53686">
    <property type="entry name" value="Tryptophan synthase beta subunit-like PLP-dependent enzymes"/>
    <property type="match status" value="1"/>
</dbReference>
<dbReference type="AlphaFoldDB" id="D1CDN5"/>
<dbReference type="Gene3D" id="3.40.50.1100">
    <property type="match status" value="2"/>
</dbReference>
<dbReference type="EMBL" id="CP001825">
    <property type="protein sequence ID" value="ACZ41041.1"/>
    <property type="molecule type" value="Genomic_DNA"/>
</dbReference>
<evidence type="ECO:0000256" key="5">
    <source>
        <dbReference type="ARBA" id="ARBA00013028"/>
    </source>
</evidence>
<comment type="pathway">
    <text evidence="3">Amino-acid biosynthesis; L-threonine biosynthesis; L-threonine from L-aspartate: step 5/5.</text>
</comment>
<evidence type="ECO:0000256" key="4">
    <source>
        <dbReference type="ARBA" id="ARBA00005517"/>
    </source>
</evidence>
<dbReference type="PANTHER" id="PTHR48078:SF6">
    <property type="entry name" value="L-THREONINE DEHYDRATASE CATABOLIC TDCB"/>
    <property type="match status" value="1"/>
</dbReference>
<dbReference type="GO" id="GO:0004794">
    <property type="term" value="F:threonine deaminase activity"/>
    <property type="evidence" value="ECO:0007669"/>
    <property type="project" value="TreeGrafter"/>
</dbReference>
<accession>D1CDN5</accession>
<dbReference type="InterPro" id="IPR000634">
    <property type="entry name" value="Ser/Thr_deHydtase_PyrdxlP-BS"/>
</dbReference>
<dbReference type="STRING" id="525904.Tter_0119"/>
<dbReference type="GO" id="GO:0009097">
    <property type="term" value="P:isoleucine biosynthetic process"/>
    <property type="evidence" value="ECO:0007669"/>
    <property type="project" value="TreeGrafter"/>
</dbReference>
<dbReference type="NCBIfam" id="TIGR00260">
    <property type="entry name" value="thrC"/>
    <property type="match status" value="1"/>
</dbReference>
<dbReference type="EC" id="4.2.3.1" evidence="5 12"/>
<evidence type="ECO:0000256" key="6">
    <source>
        <dbReference type="ARBA" id="ARBA00018679"/>
    </source>
</evidence>
<evidence type="ECO:0000313" key="16">
    <source>
        <dbReference type="Proteomes" id="UP000000323"/>
    </source>
</evidence>
<comment type="function">
    <text evidence="2">Catalyzes the gamma-elimination of phosphate from L-phosphohomoserine and the beta-addition of water to produce L-threonine.</text>
</comment>
<dbReference type="GO" id="GO:0004795">
    <property type="term" value="F:threonine synthase activity"/>
    <property type="evidence" value="ECO:0007669"/>
    <property type="project" value="UniProtKB-UniRule"/>
</dbReference>
<evidence type="ECO:0000256" key="9">
    <source>
        <dbReference type="ARBA" id="ARBA00022898"/>
    </source>
</evidence>
<evidence type="ECO:0000256" key="11">
    <source>
        <dbReference type="ARBA" id="ARBA00049144"/>
    </source>
</evidence>
<dbReference type="RefSeq" id="WP_012874076.1">
    <property type="nucleotide sequence ID" value="NC_013525.1"/>
</dbReference>
<comment type="cofactor">
    <cofactor evidence="1 13">
        <name>pyridoxal 5'-phosphate</name>
        <dbReference type="ChEBI" id="CHEBI:597326"/>
    </cofactor>
</comment>
<dbReference type="UniPathway" id="UPA00050">
    <property type="reaction ID" value="UER00065"/>
</dbReference>
<evidence type="ECO:0000256" key="13">
    <source>
        <dbReference type="PIRSR" id="PIRSR604450-51"/>
    </source>
</evidence>
<keyword evidence="10" id="KW-0456">Lyase</keyword>
<comment type="catalytic activity">
    <reaction evidence="11">
        <text>O-phospho-L-homoserine + H2O = L-threonine + phosphate</text>
        <dbReference type="Rhea" id="RHEA:10840"/>
        <dbReference type="ChEBI" id="CHEBI:15377"/>
        <dbReference type="ChEBI" id="CHEBI:43474"/>
        <dbReference type="ChEBI" id="CHEBI:57590"/>
        <dbReference type="ChEBI" id="CHEBI:57926"/>
        <dbReference type="EC" id="4.2.3.1"/>
    </reaction>
</comment>
<reference evidence="16" key="1">
    <citation type="journal article" date="2010" name="Stand. Genomic Sci.">
        <title>Complete genome sequence of 'Thermobaculum terrenum' type strain (YNP1).</title>
        <authorList>
            <person name="Kiss H."/>
            <person name="Cleland D."/>
            <person name="Lapidus A."/>
            <person name="Lucas S."/>
            <person name="Glavina Del Rio T."/>
            <person name="Nolan M."/>
            <person name="Tice H."/>
            <person name="Han C."/>
            <person name="Goodwin L."/>
            <person name="Pitluck S."/>
            <person name="Liolios K."/>
            <person name="Ivanova N."/>
            <person name="Mavromatis K."/>
            <person name="Ovchinnikova G."/>
            <person name="Pati A."/>
            <person name="Chen A."/>
            <person name="Palaniappan K."/>
            <person name="Land M."/>
            <person name="Hauser L."/>
            <person name="Chang Y."/>
            <person name="Jeffries C."/>
            <person name="Lu M."/>
            <person name="Brettin T."/>
            <person name="Detter J."/>
            <person name="Goker M."/>
            <person name="Tindall B."/>
            <person name="Beck B."/>
            <person name="McDermott T."/>
            <person name="Woyke T."/>
            <person name="Bristow J."/>
            <person name="Eisen J."/>
            <person name="Markowitz V."/>
            <person name="Hugenholtz P."/>
            <person name="Kyrpides N."/>
            <person name="Klenk H."/>
            <person name="Cheng J."/>
        </authorList>
    </citation>
    <scope>NUCLEOTIDE SEQUENCE [LARGE SCALE GENOMIC DNA]</scope>
    <source>
        <strain evidence="16">ATCC BAA-798 / YNP1</strain>
    </source>
</reference>
<dbReference type="eggNOG" id="COG0498">
    <property type="taxonomic scope" value="Bacteria"/>
</dbReference>
<dbReference type="Proteomes" id="UP000000323">
    <property type="component" value="Chromosome 1"/>
</dbReference>
<comment type="similarity">
    <text evidence="4">Belongs to the threonine synthase family.</text>
</comment>
<dbReference type="Pfam" id="PF00291">
    <property type="entry name" value="PALP"/>
    <property type="match status" value="1"/>
</dbReference>
<keyword evidence="9 13" id="KW-0663">Pyridoxal phosphate</keyword>
<protein>
    <recommendedName>
        <fullName evidence="6 12">Threonine synthase</fullName>
        <ecNumber evidence="5 12">4.2.3.1</ecNumber>
    </recommendedName>
</protein>
<evidence type="ECO:0000256" key="1">
    <source>
        <dbReference type="ARBA" id="ARBA00001933"/>
    </source>
</evidence>
<evidence type="ECO:0000256" key="12">
    <source>
        <dbReference type="NCBIfam" id="TIGR00260"/>
    </source>
</evidence>
<dbReference type="HOGENOM" id="CLU_028142_5_0_0"/>
<dbReference type="GO" id="GO:0003941">
    <property type="term" value="F:L-serine ammonia-lyase activity"/>
    <property type="evidence" value="ECO:0007669"/>
    <property type="project" value="TreeGrafter"/>
</dbReference>
<organism evidence="15 16">
    <name type="scientific">Thermobaculum terrenum (strain ATCC BAA-798 / CCMEE 7001 / YNP1)</name>
    <dbReference type="NCBI Taxonomy" id="525904"/>
    <lineage>
        <taxon>Bacteria</taxon>
        <taxon>Bacillati</taxon>
        <taxon>Chloroflexota</taxon>
        <taxon>Chloroflexia</taxon>
        <taxon>Candidatus Thermobaculales</taxon>
        <taxon>Candidatus Thermobaculaceae</taxon>
        <taxon>Thermobaculum</taxon>
    </lineage>
</organism>
<evidence type="ECO:0000259" key="14">
    <source>
        <dbReference type="Pfam" id="PF00291"/>
    </source>
</evidence>
<dbReference type="InterPro" id="IPR050147">
    <property type="entry name" value="Ser/Thr_Dehydratase"/>
</dbReference>
<evidence type="ECO:0000256" key="2">
    <source>
        <dbReference type="ARBA" id="ARBA00003648"/>
    </source>
</evidence>
<dbReference type="KEGG" id="ttr:Tter_0119"/>
<evidence type="ECO:0000256" key="8">
    <source>
        <dbReference type="ARBA" id="ARBA00022697"/>
    </source>
</evidence>
<dbReference type="GO" id="GO:0006565">
    <property type="term" value="P:L-serine catabolic process"/>
    <property type="evidence" value="ECO:0007669"/>
    <property type="project" value="TreeGrafter"/>
</dbReference>
<dbReference type="GO" id="GO:0030170">
    <property type="term" value="F:pyridoxal phosphate binding"/>
    <property type="evidence" value="ECO:0007669"/>
    <property type="project" value="InterPro"/>
</dbReference>
<proteinExistence type="inferred from homology"/>
<feature type="modified residue" description="N6-(pyridoxal phosphate)lysine" evidence="13">
    <location>
        <position position="128"/>
    </location>
</feature>
<dbReference type="CDD" id="cd01563">
    <property type="entry name" value="Thr-synth_1"/>
    <property type="match status" value="1"/>
</dbReference>
<dbReference type="GO" id="GO:0006567">
    <property type="term" value="P:L-threonine catabolic process"/>
    <property type="evidence" value="ECO:0007669"/>
    <property type="project" value="TreeGrafter"/>
</dbReference>
<evidence type="ECO:0000256" key="7">
    <source>
        <dbReference type="ARBA" id="ARBA00022605"/>
    </source>
</evidence>
<dbReference type="InterPro" id="IPR004450">
    <property type="entry name" value="Thr_synthase-like"/>
</dbReference>
<feature type="domain" description="Tryptophan synthase beta chain-like PALP" evidence="14">
    <location>
        <begin position="90"/>
        <end position="392"/>
    </location>
</feature>
<dbReference type="InterPro" id="IPR001926">
    <property type="entry name" value="TrpB-like_PALP"/>
</dbReference>
<keyword evidence="16" id="KW-1185">Reference proteome</keyword>
<dbReference type="PANTHER" id="PTHR48078">
    <property type="entry name" value="THREONINE DEHYDRATASE, MITOCHONDRIAL-RELATED"/>
    <property type="match status" value="1"/>
</dbReference>
<name>D1CDN5_THET1</name>
<evidence type="ECO:0000256" key="3">
    <source>
        <dbReference type="ARBA" id="ARBA00004979"/>
    </source>
</evidence>
<keyword evidence="7" id="KW-0028">Amino-acid biosynthesis</keyword>
<dbReference type="InterPro" id="IPR036052">
    <property type="entry name" value="TrpB-like_PALP_sf"/>
</dbReference>